<protein>
    <submittedName>
        <fullName evidence="4">Sulfur compound chelating protein SoxZ</fullName>
    </submittedName>
</protein>
<dbReference type="SUPFAM" id="SSF81296">
    <property type="entry name" value="E set domains"/>
    <property type="match status" value="1"/>
</dbReference>
<evidence type="ECO:0000259" key="2">
    <source>
        <dbReference type="Pfam" id="PF08770"/>
    </source>
</evidence>
<gene>
    <name evidence="3" type="ORF">BECKDK2373B_GA0170837_106216</name>
    <name evidence="4" type="ORF">BECKDK2373C_GA0170839_106916</name>
</gene>
<feature type="region of interest" description="Disordered" evidence="1">
    <location>
        <begin position="82"/>
        <end position="105"/>
    </location>
</feature>
<evidence type="ECO:0000313" key="3">
    <source>
        <dbReference type="EMBL" id="VFJ56970.1"/>
    </source>
</evidence>
<feature type="domain" description="Sulphur oxidation protein SoxZ" evidence="2">
    <location>
        <begin position="7"/>
        <end position="102"/>
    </location>
</feature>
<accession>A0A450SYI5</accession>
<dbReference type="Gene3D" id="2.60.40.10">
    <property type="entry name" value="Immunoglobulins"/>
    <property type="match status" value="1"/>
</dbReference>
<dbReference type="InterPro" id="IPR014880">
    <property type="entry name" value="SoxZ_dom"/>
</dbReference>
<name>A0A450SYI5_9GAMM</name>
<organism evidence="4">
    <name type="scientific">Candidatus Kentrum sp. DK</name>
    <dbReference type="NCBI Taxonomy" id="2126562"/>
    <lineage>
        <taxon>Bacteria</taxon>
        <taxon>Pseudomonadati</taxon>
        <taxon>Pseudomonadota</taxon>
        <taxon>Gammaproteobacteria</taxon>
        <taxon>Candidatus Kentrum</taxon>
    </lineage>
</organism>
<dbReference type="InterPro" id="IPR030995">
    <property type="entry name" value="SoxZ"/>
</dbReference>
<sequence>MASKSIRMKATQTGEETLVIAILKHPMETGTRKNPDTGKPVPAHYITEVLCKHGDALVATISMGPSVSKDPKIRFKFKGGNKGERVSISWTDNKGESASGETRIK</sequence>
<dbReference type="EMBL" id="CAADEY010000069">
    <property type="protein sequence ID" value="VFJ59075.1"/>
    <property type="molecule type" value="Genomic_DNA"/>
</dbReference>
<dbReference type="InterPro" id="IPR013783">
    <property type="entry name" value="Ig-like_fold"/>
</dbReference>
<evidence type="ECO:0000313" key="4">
    <source>
        <dbReference type="EMBL" id="VFJ59075.1"/>
    </source>
</evidence>
<dbReference type="InterPro" id="IPR014756">
    <property type="entry name" value="Ig_E-set"/>
</dbReference>
<dbReference type="AlphaFoldDB" id="A0A450SYI5"/>
<dbReference type="EMBL" id="CAADEX010000062">
    <property type="protein sequence ID" value="VFJ56970.1"/>
    <property type="molecule type" value="Genomic_DNA"/>
</dbReference>
<dbReference type="NCBIfam" id="TIGR04490">
    <property type="entry name" value="SoxZ_true"/>
    <property type="match status" value="1"/>
</dbReference>
<proteinExistence type="predicted"/>
<reference evidence="4" key="1">
    <citation type="submission" date="2019-02" db="EMBL/GenBank/DDBJ databases">
        <authorList>
            <person name="Gruber-Vodicka R. H."/>
            <person name="Seah K. B. B."/>
        </authorList>
    </citation>
    <scope>NUCLEOTIDE SEQUENCE</scope>
    <source>
        <strain evidence="4">BECK_DK161</strain>
        <strain evidence="3">BECK_DK47</strain>
    </source>
</reference>
<evidence type="ECO:0000256" key="1">
    <source>
        <dbReference type="SAM" id="MobiDB-lite"/>
    </source>
</evidence>
<dbReference type="Pfam" id="PF08770">
    <property type="entry name" value="SoxZ"/>
    <property type="match status" value="1"/>
</dbReference>